<protein>
    <submittedName>
        <fullName evidence="1">Pig-Q, variant 2</fullName>
    </submittedName>
</protein>
<accession>A0ACC2SZB1</accession>
<gene>
    <name evidence="1" type="primary">gpi1_3</name>
    <name evidence="1" type="ORF">DSO57_1036549</name>
</gene>
<evidence type="ECO:0000313" key="1">
    <source>
        <dbReference type="EMBL" id="KAJ9067696.1"/>
    </source>
</evidence>
<keyword evidence="2" id="KW-1185">Reference proteome</keyword>
<comment type="caution">
    <text evidence="1">The sequence shown here is derived from an EMBL/GenBank/DDBJ whole genome shotgun (WGS) entry which is preliminary data.</text>
</comment>
<proteinExistence type="predicted"/>
<dbReference type="Proteomes" id="UP001165960">
    <property type="component" value="Unassembled WGS sequence"/>
</dbReference>
<organism evidence="1 2">
    <name type="scientific">Entomophthora muscae</name>
    <dbReference type="NCBI Taxonomy" id="34485"/>
    <lineage>
        <taxon>Eukaryota</taxon>
        <taxon>Fungi</taxon>
        <taxon>Fungi incertae sedis</taxon>
        <taxon>Zoopagomycota</taxon>
        <taxon>Entomophthoromycotina</taxon>
        <taxon>Entomophthoromycetes</taxon>
        <taxon>Entomophthorales</taxon>
        <taxon>Entomophthoraceae</taxon>
        <taxon>Entomophthora</taxon>
    </lineage>
</organism>
<name>A0ACC2SZB1_9FUNG</name>
<evidence type="ECO:0000313" key="2">
    <source>
        <dbReference type="Proteomes" id="UP001165960"/>
    </source>
</evidence>
<dbReference type="EMBL" id="QTSX02003905">
    <property type="protein sequence ID" value="KAJ9067696.1"/>
    <property type="molecule type" value="Genomic_DNA"/>
</dbReference>
<reference evidence="1" key="1">
    <citation type="submission" date="2022-04" db="EMBL/GenBank/DDBJ databases">
        <title>Genome of the entomopathogenic fungus Entomophthora muscae.</title>
        <authorList>
            <person name="Elya C."/>
            <person name="Lovett B.R."/>
            <person name="Lee E."/>
            <person name="Macias A.M."/>
            <person name="Hajek A.E."/>
            <person name="De Bivort B.L."/>
            <person name="Kasson M.T."/>
            <person name="De Fine Licht H.H."/>
            <person name="Stajich J.E."/>
        </authorList>
    </citation>
    <scope>NUCLEOTIDE SEQUENCE</scope>
    <source>
        <strain evidence="1">Berkeley</strain>
    </source>
</reference>
<sequence length="575" mass="65706">MKERVLDGSSMIIFWPKDLSEKLKSKFNFQASRSDEPAYIVGMKFEPSTFCITGGFQLEFLELKRRLKAFNDNPSAQASGASFQVLGQLSFSDDQGSNRPPCISKHIFHDANACLEWINAFYETIAGQEILRFASNRPEAPGATVIYYQKPTGKDGPFYALAPFRTPSHKGHAISLESHCRESRVPGEDPISDSLLLINISYTLDAFMAHNKPFAIEKTPDPLYIGQLPLVTKYSITARQTLYRLRVIRESFCRRDLLWHIVLDMAAGGLFSMALVQYCDPVWLTKMVDHYTVTVLKSFVGWLVGYPAGLKINLGLTSFLGELILWLIYLWEEWTHPWKQVTWLLVWLVGGVGVVFGLTGALAALSDMFALATLHLRWFYYLESRIYVWHFSLIRSLYHLFRGKKYNVLHRRIDSCDYDVEQLIIGTILFTILIFLFPTISVYYLVSVSAWLITVSLLGFIEVILSIANHFPVYTFMRRLFLPSSLPYGINLRLLSPLRKSKLSKETKCWLHTVDFEMKSVPLPISDVFSSYGLILRHISRSFSRTKLFSCLVSGKTIYPLSHFQLPSPDQPEST</sequence>